<evidence type="ECO:0000313" key="4">
    <source>
        <dbReference type="Proteomes" id="UP000559256"/>
    </source>
</evidence>
<feature type="transmembrane region" description="Helical" evidence="2">
    <location>
        <begin position="830"/>
        <end position="849"/>
    </location>
</feature>
<feature type="compositionally biased region" description="Acidic residues" evidence="1">
    <location>
        <begin position="419"/>
        <end position="428"/>
    </location>
</feature>
<evidence type="ECO:0000256" key="1">
    <source>
        <dbReference type="SAM" id="MobiDB-lite"/>
    </source>
</evidence>
<organism evidence="3 4">
    <name type="scientific">Tetrapyrgos nigripes</name>
    <dbReference type="NCBI Taxonomy" id="182062"/>
    <lineage>
        <taxon>Eukaryota</taxon>
        <taxon>Fungi</taxon>
        <taxon>Dikarya</taxon>
        <taxon>Basidiomycota</taxon>
        <taxon>Agaricomycotina</taxon>
        <taxon>Agaricomycetes</taxon>
        <taxon>Agaricomycetidae</taxon>
        <taxon>Agaricales</taxon>
        <taxon>Marasmiineae</taxon>
        <taxon>Marasmiaceae</taxon>
        <taxon>Tetrapyrgos</taxon>
    </lineage>
</organism>
<keyword evidence="2" id="KW-0472">Membrane</keyword>
<dbReference type="OrthoDB" id="2548253at2759"/>
<feature type="region of interest" description="Disordered" evidence="1">
    <location>
        <begin position="406"/>
        <end position="428"/>
    </location>
</feature>
<keyword evidence="2" id="KW-0812">Transmembrane</keyword>
<sequence length="896" mass="101197">MPRWYKSYKQLVGSASQPAATTRYYTYYHFIMQFVASILLGMTLFSGAALGSIIDMECLPSQAGSFGCGFSDPDINNGNAFIFQCNGFNFVLFAAARIAAKSTAEQILRSGMNGNTYITEYRVFKQKFRGKQTLTQLNVGFLYLFTSSTTMSLPDREKRSQPPLHPPNSPRRKPNSVLKCCLWIAGVVGLTIGCVFLHFGYLLLVPFYHDTVYPHQSLYQTSAVSNRSSVVQPLISKEQTFDVAVSVWVRGTKEEEKAWRAIQDTGMDDSQRPQTSLFDDNLLNGDQKMLYYPLYSDIPLRGLRLSDKHVAASIDLSVPTQKFRAPTLLETDLLSTFVLIPTSPSLMDFVVNFSSWKPDEVLAKYPLYRTWPFPMGSEYKGEKTIADLALESFGLQAPLIQFHEIPSRCPSTTTPSDEKESDGDEPEPIDPFGSFDFSSFVTNFDDTAMKTKNHPHVTAWSQLRIVEETHIMNREAYNEVHEELKRTSCGQGSFLKPLRGLCGRNYKLTGNIETRLELEVKDEDGSTHTEWAYAPYLISDRYASGPMDLIPVPVHREDCTGKEIQNTIDNSSSTFNLADSDFMNFTWHISFTGRSPAKFELGSYIGSQPTVNHSQSDYQKVQDQDSVELLNSLRGVRKPDAHPRRRIFLSTIENNTVYISIPGTLFLVASEISSALGDLISAKEEELWAFYAFMVLMVLPSVYLKSRTAFRIELVWKGWIPSFSRMQPTHRERASERLDKSTSWTVRLTIFCCSSLFLLLARGDNLQLLPPLHPAVPQEDVDSPPTTAILSTLAEWSSTLFYDLQTPLWLTGISSQIILNHKSRHFAGNFKSAAVLSFVNLSTLLMKYVPAVVGRYNSREALWFHSFLTWGVQVVIVYQAVMFPEVRMVEGDEDEE</sequence>
<name>A0A8H5LLE4_9AGAR</name>
<keyword evidence="4" id="KW-1185">Reference proteome</keyword>
<feature type="transmembrane region" description="Helical" evidence="2">
    <location>
        <begin position="861"/>
        <end position="881"/>
    </location>
</feature>
<evidence type="ECO:0000256" key="2">
    <source>
        <dbReference type="SAM" id="Phobius"/>
    </source>
</evidence>
<feature type="transmembrane region" description="Helical" evidence="2">
    <location>
        <begin position="687"/>
        <end position="704"/>
    </location>
</feature>
<reference evidence="3 4" key="1">
    <citation type="journal article" date="2020" name="ISME J.">
        <title>Uncovering the hidden diversity of litter-decomposition mechanisms in mushroom-forming fungi.</title>
        <authorList>
            <person name="Floudas D."/>
            <person name="Bentzer J."/>
            <person name="Ahren D."/>
            <person name="Johansson T."/>
            <person name="Persson P."/>
            <person name="Tunlid A."/>
        </authorList>
    </citation>
    <scope>NUCLEOTIDE SEQUENCE [LARGE SCALE GENOMIC DNA]</scope>
    <source>
        <strain evidence="3 4">CBS 291.85</strain>
    </source>
</reference>
<comment type="caution">
    <text evidence="3">The sequence shown here is derived from an EMBL/GenBank/DDBJ whole genome shotgun (WGS) entry which is preliminary data.</text>
</comment>
<accession>A0A8H5LLE4</accession>
<feature type="region of interest" description="Disordered" evidence="1">
    <location>
        <begin position="153"/>
        <end position="174"/>
    </location>
</feature>
<feature type="transmembrane region" description="Helical" evidence="2">
    <location>
        <begin position="81"/>
        <end position="100"/>
    </location>
</feature>
<proteinExistence type="predicted"/>
<feature type="transmembrane region" description="Helical" evidence="2">
    <location>
        <begin position="180"/>
        <end position="204"/>
    </location>
</feature>
<dbReference type="AlphaFoldDB" id="A0A8H5LLE4"/>
<dbReference type="EMBL" id="JAACJM010000040">
    <property type="protein sequence ID" value="KAF5361433.1"/>
    <property type="molecule type" value="Genomic_DNA"/>
</dbReference>
<feature type="transmembrane region" description="Helical" evidence="2">
    <location>
        <begin position="744"/>
        <end position="761"/>
    </location>
</feature>
<keyword evidence="2" id="KW-1133">Transmembrane helix</keyword>
<gene>
    <name evidence="3" type="ORF">D9758_006162</name>
</gene>
<dbReference type="Proteomes" id="UP000559256">
    <property type="component" value="Unassembled WGS sequence"/>
</dbReference>
<feature type="transmembrane region" description="Helical" evidence="2">
    <location>
        <begin position="30"/>
        <end position="54"/>
    </location>
</feature>
<protein>
    <submittedName>
        <fullName evidence="3">Uncharacterized protein</fullName>
    </submittedName>
</protein>
<evidence type="ECO:0000313" key="3">
    <source>
        <dbReference type="EMBL" id="KAF5361433.1"/>
    </source>
</evidence>